<dbReference type="GO" id="GO:0046872">
    <property type="term" value="F:metal ion binding"/>
    <property type="evidence" value="ECO:0007669"/>
    <property type="project" value="UniProtKB-KW"/>
</dbReference>
<keyword evidence="3" id="KW-0418">Kinase</keyword>
<dbReference type="RefSeq" id="WP_153490942.1">
    <property type="nucleotide sequence ID" value="NZ_VWNA01000003.1"/>
</dbReference>
<dbReference type="GO" id="GO:0006096">
    <property type="term" value="P:glycolytic process"/>
    <property type="evidence" value="ECO:0007669"/>
    <property type="project" value="UniProtKB-KW"/>
</dbReference>
<dbReference type="GO" id="GO:0016773">
    <property type="term" value="F:phosphotransferase activity, alcohol group as acceptor"/>
    <property type="evidence" value="ECO:0007669"/>
    <property type="project" value="InterPro"/>
</dbReference>
<gene>
    <name evidence="6" type="ORF">F0357_23195</name>
</gene>
<evidence type="ECO:0000313" key="7">
    <source>
        <dbReference type="Proteomes" id="UP000332515"/>
    </source>
</evidence>
<evidence type="ECO:0000256" key="5">
    <source>
        <dbReference type="ARBA" id="ARBA00023152"/>
    </source>
</evidence>
<dbReference type="Pfam" id="PF04587">
    <property type="entry name" value="ADP_PFK_GK"/>
    <property type="match status" value="1"/>
</dbReference>
<protein>
    <recommendedName>
        <fullName evidence="8">6-phosphofructokinase</fullName>
    </recommendedName>
</protein>
<dbReference type="AlphaFoldDB" id="A0A6A7Y9S6"/>
<evidence type="ECO:0000256" key="2">
    <source>
        <dbReference type="ARBA" id="ARBA00022723"/>
    </source>
</evidence>
<name>A0A6A7Y9S6_9HYPH</name>
<evidence type="ECO:0008006" key="8">
    <source>
        <dbReference type="Google" id="ProtNLM"/>
    </source>
</evidence>
<dbReference type="PROSITE" id="PS51255">
    <property type="entry name" value="ADPK"/>
    <property type="match status" value="1"/>
</dbReference>
<dbReference type="InterPro" id="IPR007666">
    <property type="entry name" value="ADP_PFK/GK"/>
</dbReference>
<dbReference type="EMBL" id="VWNA01000003">
    <property type="protein sequence ID" value="MQT15505.1"/>
    <property type="molecule type" value="Genomic_DNA"/>
</dbReference>
<dbReference type="Proteomes" id="UP000332515">
    <property type="component" value="Unassembled WGS sequence"/>
</dbReference>
<dbReference type="SUPFAM" id="SSF53613">
    <property type="entry name" value="Ribokinase-like"/>
    <property type="match status" value="1"/>
</dbReference>
<proteinExistence type="predicted"/>
<keyword evidence="5" id="KW-0324">Glycolysis</keyword>
<evidence type="ECO:0000313" key="6">
    <source>
        <dbReference type="EMBL" id="MQT15505.1"/>
    </source>
</evidence>
<keyword evidence="1" id="KW-0808">Transferase</keyword>
<dbReference type="Gene3D" id="3.30.1110.20">
    <property type="match status" value="1"/>
</dbReference>
<dbReference type="Gene3D" id="3.40.1190.20">
    <property type="match status" value="1"/>
</dbReference>
<evidence type="ECO:0000256" key="1">
    <source>
        <dbReference type="ARBA" id="ARBA00022679"/>
    </source>
</evidence>
<keyword evidence="7" id="KW-1185">Reference proteome</keyword>
<keyword evidence="2" id="KW-0479">Metal-binding</keyword>
<comment type="caution">
    <text evidence="6">The sequence shown here is derived from an EMBL/GenBank/DDBJ whole genome shotgun (WGS) entry which is preliminary data.</text>
</comment>
<dbReference type="GO" id="GO:0016301">
    <property type="term" value="F:kinase activity"/>
    <property type="evidence" value="ECO:0007669"/>
    <property type="project" value="UniProtKB-KW"/>
</dbReference>
<reference evidence="6 7" key="1">
    <citation type="submission" date="2019-09" db="EMBL/GenBank/DDBJ databases">
        <title>Segnochrobactrum spirostomi gen. nov., sp. nov., isolated from the ciliate Spirostomum cf. yagiui and description of a novel family, Segnochrobactraceae fam. nov. within the order Rhizobiales of the class Alphaproteobacteria.</title>
        <authorList>
            <person name="Akter S."/>
            <person name="Shazib S.U.A."/>
            <person name="Shin M.K."/>
        </authorList>
    </citation>
    <scope>NUCLEOTIDE SEQUENCE [LARGE SCALE GENOMIC DNA]</scope>
    <source>
        <strain evidence="6 7">Sp-1</strain>
    </source>
</reference>
<organism evidence="6 7">
    <name type="scientific">Segnochrobactrum spirostomi</name>
    <dbReference type="NCBI Taxonomy" id="2608987"/>
    <lineage>
        <taxon>Bacteria</taxon>
        <taxon>Pseudomonadati</taxon>
        <taxon>Pseudomonadota</taxon>
        <taxon>Alphaproteobacteria</taxon>
        <taxon>Hyphomicrobiales</taxon>
        <taxon>Segnochrobactraceae</taxon>
        <taxon>Segnochrobactrum</taxon>
    </lineage>
</organism>
<sequence>MMARPTDPSPAAWATAYERLAARLPDIVARATPVVTGFAVCLDRTLDLHACAPAITRLGDDKAAAFLERILARVAAGRGGEILVDWPDGPAVLDPFTRANGLSIGGTSAQAAWTLAELGAPAILALGEAGADELAALHPGIRVAAGPNSLRSPADILPRDGKPAHYVLEYQAGRPLLGIVPPRSTRIIVRFADEGLQHDPNLAAWVSAHGQGLRAGLLASPNTVPPDRLPEALALLSDAAALWRRAGLGLVHLELGEYPWPGTRDITIAALTPTITSMGLNRNELEALVGDMAGSSVVDQASWLADELGLGRLVVHADDWALAITTGDPEIELDSLAAGCLVAASRAAAGRPVPRPACPEGAHFGVALTPTISTVSTKRSAVCVAAPYLAHPASTLGLGDSFTAGCLLVHAVPDYRPMLARDALSAVPADNARSS</sequence>
<keyword evidence="4" id="KW-0460">Magnesium</keyword>
<evidence type="ECO:0000256" key="4">
    <source>
        <dbReference type="ARBA" id="ARBA00022842"/>
    </source>
</evidence>
<dbReference type="InterPro" id="IPR029056">
    <property type="entry name" value="Ribokinase-like"/>
</dbReference>
<accession>A0A6A7Y9S6</accession>
<evidence type="ECO:0000256" key="3">
    <source>
        <dbReference type="ARBA" id="ARBA00022777"/>
    </source>
</evidence>